<dbReference type="Proteomes" id="UP000256869">
    <property type="component" value="Unassembled WGS sequence"/>
</dbReference>
<evidence type="ECO:0000256" key="1">
    <source>
        <dbReference type="SAM" id="Phobius"/>
    </source>
</evidence>
<comment type="caution">
    <text evidence="2">The sequence shown here is derived from an EMBL/GenBank/DDBJ whole genome shotgun (WGS) entry which is preliminary data.</text>
</comment>
<dbReference type="RefSeq" id="WP_115992665.1">
    <property type="nucleotide sequence ID" value="NZ_QRDY01000005.1"/>
</dbReference>
<dbReference type="EMBL" id="QRDY01000005">
    <property type="protein sequence ID" value="RED61625.1"/>
    <property type="molecule type" value="Genomic_DNA"/>
</dbReference>
<keyword evidence="1" id="KW-0472">Membrane</keyword>
<keyword evidence="1" id="KW-1133">Transmembrane helix</keyword>
<keyword evidence="3" id="KW-1185">Reference proteome</keyword>
<dbReference type="OrthoDB" id="175771at2"/>
<dbReference type="Pfam" id="PF14286">
    <property type="entry name" value="DHHW"/>
    <property type="match status" value="1"/>
</dbReference>
<feature type="transmembrane region" description="Helical" evidence="1">
    <location>
        <begin position="7"/>
        <end position="25"/>
    </location>
</feature>
<reference evidence="2 3" key="1">
    <citation type="submission" date="2018-07" db="EMBL/GenBank/DDBJ databases">
        <title>Genomic Encyclopedia of Type Strains, Phase III (KMG-III): the genomes of soil and plant-associated and newly described type strains.</title>
        <authorList>
            <person name="Whitman W."/>
        </authorList>
    </citation>
    <scope>NUCLEOTIDE SEQUENCE [LARGE SCALE GENOMIC DNA]</scope>
    <source>
        <strain evidence="2 3">CECT 8236</strain>
    </source>
</reference>
<dbReference type="AlphaFoldDB" id="A0A3D9IIU0"/>
<accession>A0A3D9IIU0</accession>
<dbReference type="InterPro" id="IPR025945">
    <property type="entry name" value="DHHW"/>
</dbReference>
<gene>
    <name evidence="2" type="ORF">DFP95_10553</name>
</gene>
<organism evidence="2 3">
    <name type="scientific">Cohnella lupini</name>
    <dbReference type="NCBI Taxonomy" id="1294267"/>
    <lineage>
        <taxon>Bacteria</taxon>
        <taxon>Bacillati</taxon>
        <taxon>Bacillota</taxon>
        <taxon>Bacilli</taxon>
        <taxon>Bacillales</taxon>
        <taxon>Paenibacillaceae</taxon>
        <taxon>Cohnella</taxon>
    </lineage>
</organism>
<evidence type="ECO:0000313" key="2">
    <source>
        <dbReference type="EMBL" id="RED61625.1"/>
    </source>
</evidence>
<protein>
    <submittedName>
        <fullName evidence="2">DHHW motif protein</fullName>
    </submittedName>
</protein>
<sequence>MKLQVKLNLILFLVFIFGFAAVNLLKPHSKEASKLEQRDIATQPEFTTDRFFDGEYTRDFDNYFSDNFAYRTSLVQVGASMKELKGIPDEDRVSIVSAGVDNMDGNKESATSEVSKSNYIIMKDRAYTAFKFSSQASDTYAGALNRFRDSVDPKVNVYSLLAPTSVEFAEDENMKKLSESQKDAFSYVNSKLSPSINKVDAYAGLSEHKDEYVYFRTDHHWTALGAYYSYAKLMETMGETPVPLSKYKKSEIEGFLGTAYKQLLDNRLKTHPDLITYYTPFTKSAYTMYSTKGKGSVKKVVDPNYAKISSTFYAVFLGGDYPWGEIDTDNKNGKRIVVVKDSYANAFVPFLLPHFEKVYYLDPRSYSGNILDFVKEQKITDVLFLNNSTVARNSGIADYLNKLMDVSK</sequence>
<keyword evidence="1" id="KW-0812">Transmembrane</keyword>
<evidence type="ECO:0000313" key="3">
    <source>
        <dbReference type="Proteomes" id="UP000256869"/>
    </source>
</evidence>
<name>A0A3D9IIU0_9BACL</name>
<proteinExistence type="predicted"/>